<dbReference type="EMBL" id="CP051680">
    <property type="protein sequence ID" value="QJD83538.1"/>
    <property type="molecule type" value="Genomic_DNA"/>
</dbReference>
<proteinExistence type="predicted"/>
<protein>
    <submittedName>
        <fullName evidence="1">Uncharacterized protein</fullName>
    </submittedName>
</protein>
<sequence>MSKVNKKKKSVAAAEQRRAQMKIVTSDVCLVCKTPCKRGLDYLEHLKEPGSVGYGVPCVLTLPSKK</sequence>
<organism evidence="1 2">
    <name type="scientific">Cohnella herbarum</name>
    <dbReference type="NCBI Taxonomy" id="2728023"/>
    <lineage>
        <taxon>Bacteria</taxon>
        <taxon>Bacillati</taxon>
        <taxon>Bacillota</taxon>
        <taxon>Bacilli</taxon>
        <taxon>Bacillales</taxon>
        <taxon>Paenibacillaceae</taxon>
        <taxon>Cohnella</taxon>
    </lineage>
</organism>
<name>A0A7Z2VHX4_9BACL</name>
<dbReference type="AlphaFoldDB" id="A0A7Z2VHX4"/>
<evidence type="ECO:0000313" key="1">
    <source>
        <dbReference type="EMBL" id="QJD83538.1"/>
    </source>
</evidence>
<evidence type="ECO:0000313" key="2">
    <source>
        <dbReference type="Proteomes" id="UP000502248"/>
    </source>
</evidence>
<dbReference type="Proteomes" id="UP000502248">
    <property type="component" value="Chromosome"/>
</dbReference>
<gene>
    <name evidence="1" type="ORF">HH215_10325</name>
</gene>
<dbReference type="RefSeq" id="WP_169279828.1">
    <property type="nucleotide sequence ID" value="NZ_CP051680.1"/>
</dbReference>
<keyword evidence="2" id="KW-1185">Reference proteome</keyword>
<reference evidence="1 2" key="1">
    <citation type="submission" date="2020-04" db="EMBL/GenBank/DDBJ databases">
        <title>Genome sequencing of novel species.</title>
        <authorList>
            <person name="Heo J."/>
            <person name="Kim S.-J."/>
            <person name="Kim J.-S."/>
            <person name="Hong S.-B."/>
            <person name="Kwon S.-W."/>
        </authorList>
    </citation>
    <scope>NUCLEOTIDE SEQUENCE [LARGE SCALE GENOMIC DNA]</scope>
    <source>
        <strain evidence="1 2">MFER-1</strain>
    </source>
</reference>
<dbReference type="KEGG" id="cheb:HH215_10325"/>
<accession>A0A7Z2VHX4</accession>